<dbReference type="RefSeq" id="WP_011114798.1">
    <property type="nucleotide sequence ID" value="NC_004852.1"/>
</dbReference>
<dbReference type="SUPFAM" id="SSF46785">
    <property type="entry name" value="Winged helix' DNA-binding domain"/>
    <property type="match status" value="1"/>
</dbReference>
<evidence type="ECO:0000259" key="1">
    <source>
        <dbReference type="Pfam" id="PF22665"/>
    </source>
</evidence>
<name>Q9C4X2_SACIS</name>
<dbReference type="Gene3D" id="1.10.10.10">
    <property type="entry name" value="Winged helix-like DNA-binding domain superfamily/Winged helix DNA-binding domain"/>
    <property type="match status" value="1"/>
</dbReference>
<dbReference type="Pfam" id="PF22665">
    <property type="entry name" value="WHD_DUF6293"/>
    <property type="match status" value="1"/>
</dbReference>
<dbReference type="InterPro" id="IPR036388">
    <property type="entry name" value="WH-like_DNA-bd_sf"/>
</dbReference>
<feature type="domain" description="DUF6293" evidence="1">
    <location>
        <begin position="51"/>
        <end position="79"/>
    </location>
</feature>
<keyword evidence="2" id="KW-0614">Plasmid</keyword>
<reference evidence="2" key="1">
    <citation type="journal article" date="2000" name="J. Bacteriol.">
        <title>pING family of conjugative plasmids from the extremely thermophilic archaeon Sulfolobus islandicus: insights into recombination and conjugation in Crenarchaeota.</title>
        <authorList>
            <person name="Stedman K.M."/>
            <person name="She Q."/>
            <person name="Phan H."/>
            <person name="Holz I."/>
            <person name="Singh H."/>
            <person name="Prangishvili D."/>
            <person name="Garrett R."/>
            <person name="Zillig W."/>
        </authorList>
    </citation>
    <scope>NUCLEOTIDE SEQUENCE</scope>
    <source>
        <plasmid evidence="2">pING1</plasmid>
    </source>
</reference>
<dbReference type="InterPro" id="IPR054162">
    <property type="entry name" value="DUF6293_C"/>
</dbReference>
<geneLocation type="plasmid" evidence="2">
    <name>pING1</name>
</geneLocation>
<protein>
    <submittedName>
        <fullName evidence="2">ORF95</fullName>
    </submittedName>
</protein>
<organism evidence="2">
    <name type="scientific">Saccharolobus islandicus</name>
    <name type="common">Sulfolobus islandicus</name>
    <dbReference type="NCBI Taxonomy" id="43080"/>
    <lineage>
        <taxon>Archaea</taxon>
        <taxon>Thermoproteota</taxon>
        <taxon>Thermoprotei</taxon>
        <taxon>Sulfolobales</taxon>
        <taxon>Sulfolobaceae</taxon>
        <taxon>Saccharolobus</taxon>
    </lineage>
</organism>
<dbReference type="InterPro" id="IPR036390">
    <property type="entry name" value="WH_DNA-bd_sf"/>
</dbReference>
<sequence>MNKSEAAIFLDNPARLIAALYELGGRSNLRRLFEKVSKEYGSSFTALYNAMHLLEKEGYITVTDLGREKIVELTEKGRKKGELFVSFIVNLEAQR</sequence>
<dbReference type="EMBL" id="AF233440">
    <property type="protein sequence ID" value="AAK06920.1"/>
    <property type="molecule type" value="Genomic_DNA"/>
</dbReference>
<dbReference type="AlphaFoldDB" id="Q9C4X2"/>
<evidence type="ECO:0000313" key="2">
    <source>
        <dbReference type="EMBL" id="AAK06920.1"/>
    </source>
</evidence>
<proteinExistence type="predicted"/>
<accession>Q9C4X2</accession>